<evidence type="ECO:0000313" key="12">
    <source>
        <dbReference type="Proteomes" id="UP001596031"/>
    </source>
</evidence>
<feature type="signal peptide" evidence="8">
    <location>
        <begin position="1"/>
        <end position="20"/>
    </location>
</feature>
<dbReference type="CDD" id="cd08662">
    <property type="entry name" value="M13"/>
    <property type="match status" value="1"/>
</dbReference>
<dbReference type="InterPro" id="IPR000718">
    <property type="entry name" value="Peptidase_M13"/>
</dbReference>
<dbReference type="SUPFAM" id="SSF55486">
    <property type="entry name" value="Metalloproteases ('zincins'), catalytic domain"/>
    <property type="match status" value="1"/>
</dbReference>
<feature type="domain" description="Peptidase M13 N-terminal" evidence="10">
    <location>
        <begin position="57"/>
        <end position="437"/>
    </location>
</feature>
<evidence type="ECO:0000259" key="10">
    <source>
        <dbReference type="Pfam" id="PF05649"/>
    </source>
</evidence>
<dbReference type="InterPro" id="IPR018497">
    <property type="entry name" value="Peptidase_M13_C"/>
</dbReference>
<dbReference type="Gene3D" id="1.10.1380.10">
    <property type="entry name" value="Neutral endopeptidase , domain2"/>
    <property type="match status" value="1"/>
</dbReference>
<reference evidence="12" key="1">
    <citation type="journal article" date="2019" name="Int. J. Syst. Evol. Microbiol.">
        <title>The Global Catalogue of Microorganisms (GCM) 10K type strain sequencing project: providing services to taxonomists for standard genome sequencing and annotation.</title>
        <authorList>
            <consortium name="The Broad Institute Genomics Platform"/>
            <consortium name="The Broad Institute Genome Sequencing Center for Infectious Disease"/>
            <person name="Wu L."/>
            <person name="Ma J."/>
        </authorList>
    </citation>
    <scope>NUCLEOTIDE SEQUENCE [LARGE SCALE GENOMIC DNA]</scope>
    <source>
        <strain evidence="12">CCUG 38813</strain>
    </source>
</reference>
<comment type="similarity">
    <text evidence="2">Belongs to the peptidase M13 family.</text>
</comment>
<name>A0ABW0PH27_9BURK</name>
<dbReference type="EMBL" id="JBHSMS010000023">
    <property type="protein sequence ID" value="MFC5510907.1"/>
    <property type="molecule type" value="Genomic_DNA"/>
</dbReference>
<keyword evidence="8" id="KW-0732">Signal</keyword>
<comment type="cofactor">
    <cofactor evidence="1">
        <name>Zn(2+)</name>
        <dbReference type="ChEBI" id="CHEBI:29105"/>
    </cofactor>
</comment>
<dbReference type="PRINTS" id="PR00786">
    <property type="entry name" value="NEPRILYSIN"/>
</dbReference>
<dbReference type="RefSeq" id="WP_379718779.1">
    <property type="nucleotide sequence ID" value="NZ_JBHSMS010000023.1"/>
</dbReference>
<feature type="chain" id="PRO_5046557152" evidence="8">
    <location>
        <begin position="21"/>
        <end position="693"/>
    </location>
</feature>
<evidence type="ECO:0000256" key="2">
    <source>
        <dbReference type="ARBA" id="ARBA00007357"/>
    </source>
</evidence>
<dbReference type="InterPro" id="IPR008753">
    <property type="entry name" value="Peptidase_M13_N"/>
</dbReference>
<comment type="caution">
    <text evidence="11">The sequence shown here is derived from an EMBL/GenBank/DDBJ whole genome shotgun (WGS) entry which is preliminary data.</text>
</comment>
<evidence type="ECO:0000313" key="11">
    <source>
        <dbReference type="EMBL" id="MFC5510907.1"/>
    </source>
</evidence>
<dbReference type="Proteomes" id="UP001596031">
    <property type="component" value="Unassembled WGS sequence"/>
</dbReference>
<dbReference type="Pfam" id="PF05649">
    <property type="entry name" value="Peptidase_M13_N"/>
    <property type="match status" value="1"/>
</dbReference>
<evidence type="ECO:0000256" key="7">
    <source>
        <dbReference type="ARBA" id="ARBA00023049"/>
    </source>
</evidence>
<sequence>MKPTLLSTLILSVLATFAHAGEATQSTAAPKAAVAAAAPGAPISGIDIQYIDSSVRPQDDFFTYLNGKWLKTAEIPADKSSWGTFLKLRDDTQPQLLGIIEAAQKDPSKKAGTDVQKIGDLYASFMNEARVERLGTRPLAGELQRIRSLKDKKGLPDLIAHLSKIGVATPYGLRVGQDARASTRYATYVGQGGLGMPDRDYYLKLDDKRMLEARTRYEAHVATVLGLAGEKNAAAQAKAIVDFETALARVQWTKVENRDPVKRYNKMSVSELAALTPGYDWNAALAAAGVGNKLDYIIVAQPSYLTGFNKAVADTDLATLKSYFEWHLLREYSPYLSKAFVDANFAFYGTALTGTTENRPRWKIGVSTVEGALGEALGRQYVAKYFPAERKARMEELVKNVTAAYAQSIDTLDWMTPATKKEAQAKLAKFTPKVGYPNKWRDYSKLTIRADDLVGNVKRAAEFGYNRNITKLGKPIDREEWGMTPQTVNAYYSSSMNEIVFPASILQPPFFDMRADDAVNYGAIGAVIGHEIGHGFDDKGSQSDGDGNLRDWWTKEDRAAFQARADMLVKQYSAYSPIPGYHVNGELTLGENIGDNSGLAIAYKAYKISLKGQPAPVIDGLTGDQRFFMGFGQVWRSKMREAQQIVQVKTDPHSPGQFRANGTVMNHPAFYEAFGVKEGDKMYLAPKDRVTIW</sequence>
<dbReference type="InterPro" id="IPR042089">
    <property type="entry name" value="Peptidase_M13_dom_2"/>
</dbReference>
<keyword evidence="5" id="KW-0378">Hydrolase</keyword>
<keyword evidence="12" id="KW-1185">Reference proteome</keyword>
<dbReference type="Gene3D" id="3.40.390.10">
    <property type="entry name" value="Collagenase (Catalytic Domain)"/>
    <property type="match status" value="1"/>
</dbReference>
<evidence type="ECO:0000259" key="9">
    <source>
        <dbReference type="Pfam" id="PF01431"/>
    </source>
</evidence>
<accession>A0ABW0PH27</accession>
<proteinExistence type="inferred from homology"/>
<dbReference type="PANTHER" id="PTHR11733:SF167">
    <property type="entry name" value="FI17812P1-RELATED"/>
    <property type="match status" value="1"/>
</dbReference>
<evidence type="ECO:0000256" key="3">
    <source>
        <dbReference type="ARBA" id="ARBA00022670"/>
    </source>
</evidence>
<keyword evidence="4" id="KW-0479">Metal-binding</keyword>
<dbReference type="InterPro" id="IPR024079">
    <property type="entry name" value="MetalloPept_cat_dom_sf"/>
</dbReference>
<dbReference type="PANTHER" id="PTHR11733">
    <property type="entry name" value="ZINC METALLOPROTEASE FAMILY M13 NEPRILYSIN-RELATED"/>
    <property type="match status" value="1"/>
</dbReference>
<dbReference type="PROSITE" id="PS51885">
    <property type="entry name" value="NEPRILYSIN"/>
    <property type="match status" value="1"/>
</dbReference>
<keyword evidence="3" id="KW-0645">Protease</keyword>
<gene>
    <name evidence="11" type="ORF">ACFPOU_07195</name>
</gene>
<dbReference type="Pfam" id="PF01431">
    <property type="entry name" value="Peptidase_M13"/>
    <property type="match status" value="1"/>
</dbReference>
<evidence type="ECO:0000256" key="4">
    <source>
        <dbReference type="ARBA" id="ARBA00022723"/>
    </source>
</evidence>
<protein>
    <submittedName>
        <fullName evidence="11">M13 family metallopeptidase</fullName>
    </submittedName>
</protein>
<feature type="domain" description="Peptidase M13 C-terminal" evidence="9">
    <location>
        <begin position="489"/>
        <end position="690"/>
    </location>
</feature>
<evidence type="ECO:0000256" key="5">
    <source>
        <dbReference type="ARBA" id="ARBA00022801"/>
    </source>
</evidence>
<organism evidence="11 12">
    <name type="scientific">Massilia jejuensis</name>
    <dbReference type="NCBI Taxonomy" id="648894"/>
    <lineage>
        <taxon>Bacteria</taxon>
        <taxon>Pseudomonadati</taxon>
        <taxon>Pseudomonadota</taxon>
        <taxon>Betaproteobacteria</taxon>
        <taxon>Burkholderiales</taxon>
        <taxon>Oxalobacteraceae</taxon>
        <taxon>Telluria group</taxon>
        <taxon>Massilia</taxon>
    </lineage>
</organism>
<evidence type="ECO:0000256" key="8">
    <source>
        <dbReference type="SAM" id="SignalP"/>
    </source>
</evidence>
<evidence type="ECO:0000256" key="1">
    <source>
        <dbReference type="ARBA" id="ARBA00001947"/>
    </source>
</evidence>
<keyword evidence="7" id="KW-0482">Metalloprotease</keyword>
<evidence type="ECO:0000256" key="6">
    <source>
        <dbReference type="ARBA" id="ARBA00022833"/>
    </source>
</evidence>
<keyword evidence="6" id="KW-0862">Zinc</keyword>